<evidence type="ECO:0000256" key="2">
    <source>
        <dbReference type="ARBA" id="ARBA00008164"/>
    </source>
</evidence>
<dbReference type="PANTHER" id="PTHR43327">
    <property type="entry name" value="STOMATIN-LIKE PROTEIN 2, MITOCHONDRIAL"/>
    <property type="match status" value="1"/>
</dbReference>
<dbReference type="RefSeq" id="WP_094478146.1">
    <property type="nucleotide sequence ID" value="NZ_NOZR01000005.1"/>
</dbReference>
<keyword evidence="9" id="KW-1185">Reference proteome</keyword>
<dbReference type="GO" id="GO:0016020">
    <property type="term" value="C:membrane"/>
    <property type="evidence" value="ECO:0007669"/>
    <property type="project" value="UniProtKB-SubCell"/>
</dbReference>
<dbReference type="PANTHER" id="PTHR43327:SF10">
    <property type="entry name" value="STOMATIN-LIKE PROTEIN 2, MITOCHONDRIAL"/>
    <property type="match status" value="1"/>
</dbReference>
<dbReference type="InterPro" id="IPR050710">
    <property type="entry name" value="Band7/mec-2_domain"/>
</dbReference>
<sequence>MDGAIAGLVLLAVLVIFAIIIVGKSVALIPQAEAAVIERLGRYSKTVSGQLTLLIPFIDKVRARVDLRERVVSFPPQPVITEDNLTVNIDTVVYFQVTNPQAAVYQISNYIVGVEQLTTTTLRNVVGGMTLEQTLTSRDQINGQLRGVLDEATGRWGLRVARVELRSIDPPPSIQDSMEKQMRADREKRAMILTAEGSREASIKQAEGQKQAQILAAEGAKQAAILAAEADRQSRILRAQGERAASYLQAQGQAKAIEKTFAAIKAGRPTPEMLAYQYLQTLPQMAKGEANKVWLVPSDFGSALQGFTKLLGAPGEDGVYRYTPSPIDDAPKTDDDADEVADWFDTKTDPAIAQAVAKAEAEARTSVPVVGAPAVPPLDAIAPPPMSYPPLSEQQAPPADPQYAPPPPGSHRAT</sequence>
<dbReference type="InterPro" id="IPR001107">
    <property type="entry name" value="Band_7"/>
</dbReference>
<comment type="caution">
    <text evidence="8">The sequence shown here is derived from an EMBL/GenBank/DDBJ whole genome shotgun (WGS) entry which is preliminary data.</text>
</comment>
<evidence type="ECO:0000259" key="7">
    <source>
        <dbReference type="SMART" id="SM00244"/>
    </source>
</evidence>
<dbReference type="Gene3D" id="3.30.479.30">
    <property type="entry name" value="Band 7 domain"/>
    <property type="match status" value="1"/>
</dbReference>
<dbReference type="SMART" id="SM00244">
    <property type="entry name" value="PHB"/>
    <property type="match status" value="1"/>
</dbReference>
<dbReference type="PRINTS" id="PR00721">
    <property type="entry name" value="STOMATIN"/>
</dbReference>
<dbReference type="InterPro" id="IPR018080">
    <property type="entry name" value="Band_7/stomatin-like_CS"/>
</dbReference>
<comment type="similarity">
    <text evidence="2">Belongs to the band 7/mec-2 family.</text>
</comment>
<keyword evidence="5" id="KW-0472">Membrane</keyword>
<dbReference type="Pfam" id="PF01145">
    <property type="entry name" value="Band_7"/>
    <property type="match status" value="1"/>
</dbReference>
<dbReference type="InterPro" id="IPR036013">
    <property type="entry name" value="Band_7/SPFH_dom_sf"/>
</dbReference>
<accession>A0A255DMW7</accession>
<name>A0A255DMW7_9MYCO</name>
<evidence type="ECO:0000313" key="8">
    <source>
        <dbReference type="EMBL" id="OYN80748.1"/>
    </source>
</evidence>
<dbReference type="CDD" id="cd08829">
    <property type="entry name" value="SPFH_paraslipin"/>
    <property type="match status" value="1"/>
</dbReference>
<dbReference type="OrthoDB" id="9809197at2"/>
<dbReference type="AlphaFoldDB" id="A0A255DMW7"/>
<feature type="compositionally biased region" description="Pro residues" evidence="6">
    <location>
        <begin position="398"/>
        <end position="414"/>
    </location>
</feature>
<evidence type="ECO:0000256" key="1">
    <source>
        <dbReference type="ARBA" id="ARBA00004167"/>
    </source>
</evidence>
<dbReference type="InterPro" id="IPR001972">
    <property type="entry name" value="Stomatin_HflK_fam"/>
</dbReference>
<dbReference type="Proteomes" id="UP000216063">
    <property type="component" value="Unassembled WGS sequence"/>
</dbReference>
<keyword evidence="4" id="KW-1133">Transmembrane helix</keyword>
<protein>
    <recommendedName>
        <fullName evidence="7">Band 7 domain-containing protein</fullName>
    </recommendedName>
</protein>
<dbReference type="SUPFAM" id="SSF117892">
    <property type="entry name" value="Band 7/SPFH domain"/>
    <property type="match status" value="1"/>
</dbReference>
<evidence type="ECO:0000256" key="4">
    <source>
        <dbReference type="ARBA" id="ARBA00022989"/>
    </source>
</evidence>
<feature type="domain" description="Band 7" evidence="7">
    <location>
        <begin position="24"/>
        <end position="182"/>
    </location>
</feature>
<proteinExistence type="inferred from homology"/>
<gene>
    <name evidence="8" type="ORF">CG716_07795</name>
</gene>
<organism evidence="8 9">
    <name type="scientific">Mycolicibacterium sphagni</name>
    <dbReference type="NCBI Taxonomy" id="1786"/>
    <lineage>
        <taxon>Bacteria</taxon>
        <taxon>Bacillati</taxon>
        <taxon>Actinomycetota</taxon>
        <taxon>Actinomycetes</taxon>
        <taxon>Mycobacteriales</taxon>
        <taxon>Mycobacteriaceae</taxon>
        <taxon>Mycolicibacterium</taxon>
    </lineage>
</organism>
<keyword evidence="3" id="KW-0812">Transmembrane</keyword>
<dbReference type="EMBL" id="NOZR01000005">
    <property type="protein sequence ID" value="OYN80748.1"/>
    <property type="molecule type" value="Genomic_DNA"/>
</dbReference>
<dbReference type="PROSITE" id="PS01270">
    <property type="entry name" value="BAND_7"/>
    <property type="match status" value="1"/>
</dbReference>
<dbReference type="FunFam" id="3.30.479.30:FF:000019">
    <property type="entry name" value="Possible exported conserved protein"/>
    <property type="match status" value="1"/>
</dbReference>
<comment type="subcellular location">
    <subcellularLocation>
        <location evidence="1">Membrane</location>
        <topology evidence="1">Single-pass membrane protein</topology>
    </subcellularLocation>
</comment>
<evidence type="ECO:0000256" key="3">
    <source>
        <dbReference type="ARBA" id="ARBA00022692"/>
    </source>
</evidence>
<evidence type="ECO:0000256" key="5">
    <source>
        <dbReference type="ARBA" id="ARBA00023136"/>
    </source>
</evidence>
<reference evidence="8 9" key="1">
    <citation type="submission" date="2017-07" db="EMBL/GenBank/DDBJ databases">
        <title>The new phylogeny of genus Mycobacterium.</title>
        <authorList>
            <person name="Tortoli E."/>
            <person name="Trovato A."/>
            <person name="Cirillo D.M."/>
        </authorList>
    </citation>
    <scope>NUCLEOTIDE SEQUENCE [LARGE SCALE GENOMIC DNA]</scope>
    <source>
        <strain evidence="8 9">ATCC 33027</strain>
    </source>
</reference>
<evidence type="ECO:0000256" key="6">
    <source>
        <dbReference type="SAM" id="MobiDB-lite"/>
    </source>
</evidence>
<feature type="region of interest" description="Disordered" evidence="6">
    <location>
        <begin position="363"/>
        <end position="414"/>
    </location>
</feature>
<evidence type="ECO:0000313" key="9">
    <source>
        <dbReference type="Proteomes" id="UP000216063"/>
    </source>
</evidence>